<dbReference type="PANTHER" id="PTHR32196">
    <property type="entry name" value="ABC TRANSPORTER PERMEASE PROTEIN YPHD-RELATED-RELATED"/>
    <property type="match status" value="1"/>
</dbReference>
<evidence type="ECO:0000256" key="5">
    <source>
        <dbReference type="ARBA" id="ARBA00023136"/>
    </source>
</evidence>
<keyword evidence="5 6" id="KW-0472">Membrane</keyword>
<feature type="transmembrane region" description="Helical" evidence="6">
    <location>
        <begin position="131"/>
        <end position="150"/>
    </location>
</feature>
<organism evidence="7 8">
    <name type="scientific">Metabacillus endolithicus</name>
    <dbReference type="NCBI Taxonomy" id="1535204"/>
    <lineage>
        <taxon>Bacteria</taxon>
        <taxon>Bacillati</taxon>
        <taxon>Bacillota</taxon>
        <taxon>Bacilli</taxon>
        <taxon>Bacillales</taxon>
        <taxon>Bacillaceae</taxon>
        <taxon>Metabacillus</taxon>
    </lineage>
</organism>
<dbReference type="RefSeq" id="WP_379052770.1">
    <property type="nucleotide sequence ID" value="NZ_JBHUIK010000004.1"/>
</dbReference>
<comment type="caution">
    <text evidence="7">The sequence shown here is derived from an EMBL/GenBank/DDBJ whole genome shotgun (WGS) entry which is preliminary data.</text>
</comment>
<feature type="transmembrane region" description="Helical" evidence="6">
    <location>
        <begin position="105"/>
        <end position="124"/>
    </location>
</feature>
<evidence type="ECO:0000256" key="1">
    <source>
        <dbReference type="ARBA" id="ARBA00004651"/>
    </source>
</evidence>
<feature type="transmembrane region" description="Helical" evidence="6">
    <location>
        <begin position="223"/>
        <end position="241"/>
    </location>
</feature>
<keyword evidence="3 6" id="KW-0812">Transmembrane</keyword>
<keyword evidence="4 6" id="KW-1133">Transmembrane helix</keyword>
<feature type="transmembrane region" description="Helical" evidence="6">
    <location>
        <begin position="305"/>
        <end position="321"/>
    </location>
</feature>
<feature type="transmembrane region" description="Helical" evidence="6">
    <location>
        <begin position="80"/>
        <end position="99"/>
    </location>
</feature>
<keyword evidence="8" id="KW-1185">Reference proteome</keyword>
<dbReference type="Proteomes" id="UP001597318">
    <property type="component" value="Unassembled WGS sequence"/>
</dbReference>
<dbReference type="EMBL" id="JBHUIK010000004">
    <property type="protein sequence ID" value="MFD2215641.1"/>
    <property type="molecule type" value="Genomic_DNA"/>
</dbReference>
<evidence type="ECO:0000256" key="6">
    <source>
        <dbReference type="SAM" id="Phobius"/>
    </source>
</evidence>
<dbReference type="CDD" id="cd06579">
    <property type="entry name" value="TM_PBP1_transp_AraH_like"/>
    <property type="match status" value="1"/>
</dbReference>
<proteinExistence type="predicted"/>
<reference evidence="8" key="1">
    <citation type="journal article" date="2019" name="Int. J. Syst. Evol. Microbiol.">
        <title>The Global Catalogue of Microorganisms (GCM) 10K type strain sequencing project: providing services to taxonomists for standard genome sequencing and annotation.</title>
        <authorList>
            <consortium name="The Broad Institute Genomics Platform"/>
            <consortium name="The Broad Institute Genome Sequencing Center for Infectious Disease"/>
            <person name="Wu L."/>
            <person name="Ma J."/>
        </authorList>
    </citation>
    <scope>NUCLEOTIDE SEQUENCE [LARGE SCALE GENOMIC DNA]</scope>
    <source>
        <strain evidence="8">CGMCC 1.15474</strain>
    </source>
</reference>
<dbReference type="Pfam" id="PF02653">
    <property type="entry name" value="BPD_transp_2"/>
    <property type="match status" value="1"/>
</dbReference>
<feature type="transmembrane region" description="Helical" evidence="6">
    <location>
        <begin position="277"/>
        <end position="299"/>
    </location>
</feature>
<evidence type="ECO:0000256" key="4">
    <source>
        <dbReference type="ARBA" id="ARBA00022989"/>
    </source>
</evidence>
<dbReference type="InterPro" id="IPR001851">
    <property type="entry name" value="ABC_transp_permease"/>
</dbReference>
<comment type="subcellular location">
    <subcellularLocation>
        <location evidence="1">Cell membrane</location>
        <topology evidence="1">Multi-pass membrane protein</topology>
    </subcellularLocation>
</comment>
<evidence type="ECO:0000313" key="8">
    <source>
        <dbReference type="Proteomes" id="UP001597318"/>
    </source>
</evidence>
<feature type="transmembrane region" description="Helical" evidence="6">
    <location>
        <begin position="54"/>
        <end position="73"/>
    </location>
</feature>
<protein>
    <submittedName>
        <fullName evidence="7">ABC transporter permease</fullName>
    </submittedName>
</protein>
<feature type="transmembrane region" description="Helical" evidence="6">
    <location>
        <begin position="170"/>
        <end position="192"/>
    </location>
</feature>
<evidence type="ECO:0000256" key="3">
    <source>
        <dbReference type="ARBA" id="ARBA00022692"/>
    </source>
</evidence>
<accession>A0ABW5C199</accession>
<feature type="transmembrane region" description="Helical" evidence="6">
    <location>
        <begin position="21"/>
        <end position="42"/>
    </location>
</feature>
<name>A0ABW5C199_9BACI</name>
<feature type="transmembrane region" description="Helical" evidence="6">
    <location>
        <begin position="247"/>
        <end position="270"/>
    </location>
</feature>
<keyword evidence="2" id="KW-1003">Cell membrane</keyword>
<gene>
    <name evidence="7" type="ORF">ACFSKK_18305</name>
</gene>
<sequence length="335" mass="35652">MEQQIKTTAVRSISSISLGEFFRKYVLLVVLILCITIFSVINPQFLTLYNIENIIWQNAYLVVATLGMALLIIGGGVDLAAGYNLSFGAVLTAACLVWWDTPVWVAVIAGIAVCILLSVINGILSIKLNINAFMITLGTMTIFSGISNIFTQQQAIYNLPEEFKYIGQGSLLGIPIPLIIMVVLIAVASFILNTTYLGRYIYAVGGNNEASRLAGIKVNQTKILIYIIAGFFFGVSAILLVSRTGSANATMAAGTEFTMITAAVLGGVAIQGGIGKIWSVVVGVFILGILANGMQIIGLGVYPQYIAKGAILIAAMGFDLYQKNRAAKVAKSTTG</sequence>
<evidence type="ECO:0000256" key="2">
    <source>
        <dbReference type="ARBA" id="ARBA00022475"/>
    </source>
</evidence>
<evidence type="ECO:0000313" key="7">
    <source>
        <dbReference type="EMBL" id="MFD2215641.1"/>
    </source>
</evidence>